<evidence type="ECO:0000256" key="3">
    <source>
        <dbReference type="ARBA" id="ARBA00011209"/>
    </source>
</evidence>
<keyword evidence="5 13" id="KW-0436">Ligase</keyword>
<feature type="binding site" evidence="13">
    <location>
        <position position="249"/>
    </location>
    <ligand>
        <name>Mg(2+)</name>
        <dbReference type="ChEBI" id="CHEBI:18420"/>
        <note>shared with beta subunit</note>
    </ligand>
</feature>
<dbReference type="PANTHER" id="PTHR11538:SF41">
    <property type="entry name" value="PHENYLALANINE--TRNA LIGASE, MITOCHONDRIAL"/>
    <property type="match status" value="1"/>
</dbReference>
<evidence type="ECO:0000256" key="1">
    <source>
        <dbReference type="ARBA" id="ARBA00004496"/>
    </source>
</evidence>
<evidence type="ECO:0000256" key="11">
    <source>
        <dbReference type="ARBA" id="ARBA00023146"/>
    </source>
</evidence>
<evidence type="ECO:0000256" key="10">
    <source>
        <dbReference type="ARBA" id="ARBA00022917"/>
    </source>
</evidence>
<comment type="similarity">
    <text evidence="2 13">Belongs to the class-II aminoacyl-tRNA synthetase family. Phe-tRNA synthetase alpha subunit type 1 subfamily.</text>
</comment>
<evidence type="ECO:0000256" key="5">
    <source>
        <dbReference type="ARBA" id="ARBA00022598"/>
    </source>
</evidence>
<evidence type="ECO:0000256" key="2">
    <source>
        <dbReference type="ARBA" id="ARBA00010207"/>
    </source>
</evidence>
<dbReference type="PANTHER" id="PTHR11538">
    <property type="entry name" value="PHENYLALANYL-TRNA SYNTHETASE"/>
    <property type="match status" value="1"/>
</dbReference>
<comment type="cofactor">
    <cofactor evidence="13">
        <name>Mg(2+)</name>
        <dbReference type="ChEBI" id="CHEBI:18420"/>
    </cofactor>
    <text evidence="13">Binds 2 magnesium ions per tetramer.</text>
</comment>
<name>A0A553UWK7_9HELI</name>
<evidence type="ECO:0000256" key="12">
    <source>
        <dbReference type="ARBA" id="ARBA00049255"/>
    </source>
</evidence>
<dbReference type="InterPro" id="IPR002319">
    <property type="entry name" value="Phenylalanyl-tRNA_Synthase"/>
</dbReference>
<dbReference type="InterPro" id="IPR022911">
    <property type="entry name" value="Phe_tRNA_ligase_alpha1_bac"/>
</dbReference>
<organism evidence="15 16">
    <name type="scientific">Helicobacter mehlei</name>
    <dbReference type="NCBI Taxonomy" id="2316080"/>
    <lineage>
        <taxon>Bacteria</taxon>
        <taxon>Pseudomonadati</taxon>
        <taxon>Campylobacterota</taxon>
        <taxon>Epsilonproteobacteria</taxon>
        <taxon>Campylobacterales</taxon>
        <taxon>Helicobacteraceae</taxon>
        <taxon>Helicobacter</taxon>
    </lineage>
</organism>
<comment type="catalytic activity">
    <reaction evidence="12 13">
        <text>tRNA(Phe) + L-phenylalanine + ATP = L-phenylalanyl-tRNA(Phe) + AMP + diphosphate + H(+)</text>
        <dbReference type="Rhea" id="RHEA:19413"/>
        <dbReference type="Rhea" id="RHEA-COMP:9668"/>
        <dbReference type="Rhea" id="RHEA-COMP:9699"/>
        <dbReference type="ChEBI" id="CHEBI:15378"/>
        <dbReference type="ChEBI" id="CHEBI:30616"/>
        <dbReference type="ChEBI" id="CHEBI:33019"/>
        <dbReference type="ChEBI" id="CHEBI:58095"/>
        <dbReference type="ChEBI" id="CHEBI:78442"/>
        <dbReference type="ChEBI" id="CHEBI:78531"/>
        <dbReference type="ChEBI" id="CHEBI:456215"/>
        <dbReference type="EC" id="6.1.1.20"/>
    </reaction>
</comment>
<dbReference type="Proteomes" id="UP000319322">
    <property type="component" value="Unassembled WGS sequence"/>
</dbReference>
<dbReference type="OrthoDB" id="9800719at2"/>
<dbReference type="GO" id="GO:0006432">
    <property type="term" value="P:phenylalanyl-tRNA aminoacylation"/>
    <property type="evidence" value="ECO:0007669"/>
    <property type="project" value="UniProtKB-UniRule"/>
</dbReference>
<reference evidence="15" key="1">
    <citation type="submission" date="2019-07" db="EMBL/GenBank/DDBJ databases">
        <title>Helicobacter labacensis sp. nov., Helicobacter mehlei sp. nov. and Helicobacter vulpis sp. nov., isolated from gastric mucosa of red fox (Vulpis vulpis).</title>
        <authorList>
            <person name="Kusar D."/>
            <person name="Gruntar I."/>
            <person name="Pate M."/>
            <person name="Zajc U."/>
            <person name="Ocepek M."/>
        </authorList>
    </citation>
    <scope>NUCLEOTIDE SEQUENCE [LARGE SCALE GENOMIC DNA]</scope>
    <source>
        <strain evidence="15">L8b</strain>
    </source>
</reference>
<keyword evidence="4 13" id="KW-0963">Cytoplasm</keyword>
<dbReference type="GO" id="GO:0000049">
    <property type="term" value="F:tRNA binding"/>
    <property type="evidence" value="ECO:0007669"/>
    <property type="project" value="InterPro"/>
</dbReference>
<keyword evidence="8 13" id="KW-0067">ATP-binding</keyword>
<dbReference type="NCBIfam" id="TIGR00468">
    <property type="entry name" value="pheS"/>
    <property type="match status" value="1"/>
</dbReference>
<evidence type="ECO:0000256" key="13">
    <source>
        <dbReference type="HAMAP-Rule" id="MF_00281"/>
    </source>
</evidence>
<dbReference type="EMBL" id="VKGC01000008">
    <property type="protein sequence ID" value="TSA84579.1"/>
    <property type="molecule type" value="Genomic_DNA"/>
</dbReference>
<dbReference type="InterPro" id="IPR006195">
    <property type="entry name" value="aa-tRNA-synth_II"/>
</dbReference>
<evidence type="ECO:0000313" key="15">
    <source>
        <dbReference type="EMBL" id="TSA84579.1"/>
    </source>
</evidence>
<protein>
    <recommendedName>
        <fullName evidence="13">Phenylalanine--tRNA ligase alpha subunit</fullName>
        <ecNumber evidence="13">6.1.1.20</ecNumber>
    </recommendedName>
    <alternativeName>
        <fullName evidence="13">Phenylalanyl-tRNA synthetase alpha subunit</fullName>
        <shortName evidence="13">PheRS</shortName>
    </alternativeName>
</protein>
<dbReference type="EC" id="6.1.1.20" evidence="13"/>
<dbReference type="GO" id="GO:0005737">
    <property type="term" value="C:cytoplasm"/>
    <property type="evidence" value="ECO:0007669"/>
    <property type="project" value="UniProtKB-SubCell"/>
</dbReference>
<dbReference type="AlphaFoldDB" id="A0A553UWK7"/>
<evidence type="ECO:0000256" key="7">
    <source>
        <dbReference type="ARBA" id="ARBA00022741"/>
    </source>
</evidence>
<keyword evidence="7 13" id="KW-0547">Nucleotide-binding</keyword>
<evidence type="ECO:0000256" key="8">
    <source>
        <dbReference type="ARBA" id="ARBA00022840"/>
    </source>
</evidence>
<comment type="subunit">
    <text evidence="3 13">Tetramer of two alpha and two beta subunits.</text>
</comment>
<sequence length="332" mass="37661">MQTLKNLLTQIQEVGDLKDLETLRLQVLGKKGVLTQEFSALKKLEGKEKTQKAQELNTFKEAFVRVHASKKKELQDLELEAKLRAQAIDPTLANSTLGSSLGHPLSYTKDRIITYFTQQGFKLHVGTLVEEERYNFDMLNMPGYHPARDMQDTFYFKDHKLLRTHTSPTQIHAMQTQKPPIKMIGVGPTFRRDYDTTHTPMFSQVEGLVVDHAQKVHFGHLKQVLEDFLHDFFGGVKVRWRSSFFPFTEPSAEVDISCVFCAQEGCKVCKHTGWLEVLGAGCVHPAVFKHAGLENVSGYAFGLGIERLTMLTCGINDLRSLFETDLRLLEGF</sequence>
<keyword evidence="16" id="KW-1185">Reference proteome</keyword>
<evidence type="ECO:0000256" key="4">
    <source>
        <dbReference type="ARBA" id="ARBA00022490"/>
    </source>
</evidence>
<accession>A0A553UWK7</accession>
<dbReference type="HAMAP" id="MF_00281">
    <property type="entry name" value="Phe_tRNA_synth_alpha1"/>
    <property type="match status" value="1"/>
</dbReference>
<dbReference type="GO" id="GO:0004826">
    <property type="term" value="F:phenylalanine-tRNA ligase activity"/>
    <property type="evidence" value="ECO:0007669"/>
    <property type="project" value="UniProtKB-UniRule"/>
</dbReference>
<dbReference type="PROSITE" id="PS50862">
    <property type="entry name" value="AA_TRNA_LIGASE_II"/>
    <property type="match status" value="1"/>
</dbReference>
<comment type="subcellular location">
    <subcellularLocation>
        <location evidence="1 13">Cytoplasm</location>
    </subcellularLocation>
</comment>
<reference evidence="15" key="2">
    <citation type="submission" date="2019-07" db="EMBL/GenBank/DDBJ databases">
        <authorList>
            <person name="Papic B."/>
        </authorList>
    </citation>
    <scope>NUCLEOTIDE SEQUENCE [LARGE SCALE GENOMIC DNA]</scope>
    <source>
        <strain evidence="15">L8b</strain>
    </source>
</reference>
<evidence type="ECO:0000259" key="14">
    <source>
        <dbReference type="PROSITE" id="PS50862"/>
    </source>
</evidence>
<dbReference type="InterPro" id="IPR004529">
    <property type="entry name" value="Phe-tRNA-synth_IIc_asu"/>
</dbReference>
<dbReference type="Gene3D" id="3.30.930.10">
    <property type="entry name" value="Bira Bifunctional Protein, Domain 2"/>
    <property type="match status" value="1"/>
</dbReference>
<evidence type="ECO:0000313" key="16">
    <source>
        <dbReference type="Proteomes" id="UP000319322"/>
    </source>
</evidence>
<keyword evidence="6 13" id="KW-0479">Metal-binding</keyword>
<keyword evidence="10 13" id="KW-0648">Protein biosynthesis</keyword>
<evidence type="ECO:0000256" key="9">
    <source>
        <dbReference type="ARBA" id="ARBA00022842"/>
    </source>
</evidence>
<feature type="domain" description="Aminoacyl-transfer RNA synthetases class-II family profile" evidence="14">
    <location>
        <begin position="115"/>
        <end position="311"/>
    </location>
</feature>
<dbReference type="RefSeq" id="WP_120948357.1">
    <property type="nucleotide sequence ID" value="NZ_QXQP01000008.1"/>
</dbReference>
<keyword evidence="11 13" id="KW-0030">Aminoacyl-tRNA synthetase</keyword>
<dbReference type="Pfam" id="PF01409">
    <property type="entry name" value="tRNA-synt_2d"/>
    <property type="match status" value="1"/>
</dbReference>
<dbReference type="SUPFAM" id="SSF46589">
    <property type="entry name" value="tRNA-binding arm"/>
    <property type="match status" value="1"/>
</dbReference>
<dbReference type="InterPro" id="IPR045864">
    <property type="entry name" value="aa-tRNA-synth_II/BPL/LPL"/>
</dbReference>
<dbReference type="InterPro" id="IPR010978">
    <property type="entry name" value="tRNA-bd_arm"/>
</dbReference>
<dbReference type="CDD" id="cd00496">
    <property type="entry name" value="PheRS_alpha_core"/>
    <property type="match status" value="1"/>
</dbReference>
<gene>
    <name evidence="13 15" type="primary">pheS</name>
    <name evidence="15" type="ORF">FNE76_04420</name>
</gene>
<dbReference type="GO" id="GO:0000287">
    <property type="term" value="F:magnesium ion binding"/>
    <property type="evidence" value="ECO:0007669"/>
    <property type="project" value="UniProtKB-UniRule"/>
</dbReference>
<comment type="caution">
    <text evidence="15">The sequence shown here is derived from an EMBL/GenBank/DDBJ whole genome shotgun (WGS) entry which is preliminary data.</text>
</comment>
<dbReference type="GO" id="GO:0005524">
    <property type="term" value="F:ATP binding"/>
    <property type="evidence" value="ECO:0007669"/>
    <property type="project" value="UniProtKB-UniRule"/>
</dbReference>
<keyword evidence="9 13" id="KW-0460">Magnesium</keyword>
<dbReference type="Pfam" id="PF02912">
    <property type="entry name" value="Phe_tRNA-synt_N"/>
    <property type="match status" value="1"/>
</dbReference>
<proteinExistence type="inferred from homology"/>
<dbReference type="SUPFAM" id="SSF55681">
    <property type="entry name" value="Class II aaRS and biotin synthetases"/>
    <property type="match status" value="1"/>
</dbReference>
<evidence type="ECO:0000256" key="6">
    <source>
        <dbReference type="ARBA" id="ARBA00022723"/>
    </source>
</evidence>
<dbReference type="InterPro" id="IPR004188">
    <property type="entry name" value="Phe-tRNA_ligase_II_N"/>
</dbReference>